<dbReference type="Pfam" id="PF13520">
    <property type="entry name" value="AA_permease_2"/>
    <property type="match status" value="1"/>
</dbReference>
<feature type="transmembrane region" description="Helical" evidence="6">
    <location>
        <begin position="397"/>
        <end position="417"/>
    </location>
</feature>
<organism evidence="7 8">
    <name type="scientific">Clostridium butyricum</name>
    <dbReference type="NCBI Taxonomy" id="1492"/>
    <lineage>
        <taxon>Bacteria</taxon>
        <taxon>Bacillati</taxon>
        <taxon>Bacillota</taxon>
        <taxon>Clostridia</taxon>
        <taxon>Eubacteriales</taxon>
        <taxon>Clostridiaceae</taxon>
        <taxon>Clostridium</taxon>
    </lineage>
</organism>
<comment type="subcellular location">
    <subcellularLocation>
        <location evidence="1">Cell membrane</location>
        <topology evidence="1">Multi-pass membrane protein</topology>
    </subcellularLocation>
</comment>
<feature type="transmembrane region" description="Helical" evidence="6">
    <location>
        <begin position="338"/>
        <end position="360"/>
    </location>
</feature>
<evidence type="ECO:0000313" key="7">
    <source>
        <dbReference type="EMBL" id="PPV14196.1"/>
    </source>
</evidence>
<evidence type="ECO:0000256" key="5">
    <source>
        <dbReference type="ARBA" id="ARBA00023136"/>
    </source>
</evidence>
<dbReference type="EMBL" id="LRDH01000111">
    <property type="protein sequence ID" value="PPV14196.1"/>
    <property type="molecule type" value="Genomic_DNA"/>
</dbReference>
<dbReference type="PANTHER" id="PTHR42770:SF7">
    <property type="entry name" value="MEMBRANE PROTEIN"/>
    <property type="match status" value="1"/>
</dbReference>
<reference evidence="7 8" key="1">
    <citation type="submission" date="2016-01" db="EMBL/GenBank/DDBJ databases">
        <title>Characterization of the Clostridium difficile lineages that are prevalent in Hong Kong and China.</title>
        <authorList>
            <person name="Kwok J.S.-L."/>
            <person name="Lam W.-Y."/>
            <person name="Ip M."/>
            <person name="Chan T.-F."/>
            <person name="Hawkey P.M."/>
            <person name="Tsui S.K.-W."/>
        </authorList>
    </citation>
    <scope>NUCLEOTIDE SEQUENCE [LARGE SCALE GENOMIC DNA]</scope>
    <source>
        <strain evidence="7 8">300064</strain>
    </source>
</reference>
<dbReference type="AlphaFoldDB" id="A0A2S7F9K2"/>
<feature type="transmembrane region" description="Helical" evidence="6">
    <location>
        <begin position="167"/>
        <end position="186"/>
    </location>
</feature>
<feature type="transmembrane region" description="Helical" evidence="6">
    <location>
        <begin position="42"/>
        <end position="63"/>
    </location>
</feature>
<protein>
    <submittedName>
        <fullName evidence="7">Amino acid permease</fullName>
    </submittedName>
</protein>
<dbReference type="InterPro" id="IPR002293">
    <property type="entry name" value="AA/rel_permease1"/>
</dbReference>
<keyword evidence="2" id="KW-1003">Cell membrane</keyword>
<feature type="transmembrane region" description="Helical" evidence="6">
    <location>
        <begin position="366"/>
        <end position="385"/>
    </location>
</feature>
<evidence type="ECO:0000256" key="2">
    <source>
        <dbReference type="ARBA" id="ARBA00022475"/>
    </source>
</evidence>
<comment type="caution">
    <text evidence="7">The sequence shown here is derived from an EMBL/GenBank/DDBJ whole genome shotgun (WGS) entry which is preliminary data.</text>
</comment>
<keyword evidence="5 6" id="KW-0472">Membrane</keyword>
<dbReference type="Proteomes" id="UP000238081">
    <property type="component" value="Unassembled WGS sequence"/>
</dbReference>
<dbReference type="PANTHER" id="PTHR42770">
    <property type="entry name" value="AMINO ACID TRANSPORTER-RELATED"/>
    <property type="match status" value="1"/>
</dbReference>
<evidence type="ECO:0000256" key="1">
    <source>
        <dbReference type="ARBA" id="ARBA00004651"/>
    </source>
</evidence>
<gene>
    <name evidence="7" type="ORF">AWN73_14550</name>
</gene>
<name>A0A2S7F9K2_CLOBU</name>
<evidence type="ECO:0000256" key="4">
    <source>
        <dbReference type="ARBA" id="ARBA00022989"/>
    </source>
</evidence>
<keyword evidence="4 6" id="KW-1133">Transmembrane helix</keyword>
<dbReference type="PIRSF" id="PIRSF006060">
    <property type="entry name" value="AA_transporter"/>
    <property type="match status" value="1"/>
</dbReference>
<evidence type="ECO:0000256" key="3">
    <source>
        <dbReference type="ARBA" id="ARBA00022692"/>
    </source>
</evidence>
<dbReference type="GO" id="GO:0005886">
    <property type="term" value="C:plasma membrane"/>
    <property type="evidence" value="ECO:0007669"/>
    <property type="project" value="UniProtKB-SubCell"/>
</dbReference>
<feature type="transmembrane region" description="Helical" evidence="6">
    <location>
        <begin position="89"/>
        <end position="114"/>
    </location>
</feature>
<feature type="transmembrane region" description="Helical" evidence="6">
    <location>
        <begin position="429"/>
        <end position="446"/>
    </location>
</feature>
<feature type="transmembrane region" description="Helical" evidence="6">
    <location>
        <begin position="15"/>
        <end position="36"/>
    </location>
</feature>
<feature type="transmembrane region" description="Helical" evidence="6">
    <location>
        <begin position="134"/>
        <end position="155"/>
    </location>
</feature>
<dbReference type="Gene3D" id="1.20.1740.10">
    <property type="entry name" value="Amino acid/polyamine transporter I"/>
    <property type="match status" value="1"/>
</dbReference>
<evidence type="ECO:0000313" key="8">
    <source>
        <dbReference type="Proteomes" id="UP000238081"/>
    </source>
</evidence>
<keyword evidence="3 6" id="KW-0812">Transmembrane</keyword>
<accession>A0A2S7F9K2</accession>
<dbReference type="GO" id="GO:0022857">
    <property type="term" value="F:transmembrane transporter activity"/>
    <property type="evidence" value="ECO:0007669"/>
    <property type="project" value="InterPro"/>
</dbReference>
<feature type="transmembrane region" description="Helical" evidence="6">
    <location>
        <begin position="236"/>
        <end position="259"/>
    </location>
</feature>
<dbReference type="RefSeq" id="WP_027636482.1">
    <property type="nucleotide sequence ID" value="NZ_CAVLFH010000001.1"/>
</dbReference>
<evidence type="ECO:0000256" key="6">
    <source>
        <dbReference type="SAM" id="Phobius"/>
    </source>
</evidence>
<feature type="transmembrane region" description="Helical" evidence="6">
    <location>
        <begin position="284"/>
        <end position="305"/>
    </location>
</feature>
<sequence length="478" mass="51422">MEDSKFERVLSKKDIFAIAFGAMIGWGWVVMAGDWIKGAGTLGSIMAFIIGGIMVLFVGLTYAELTAAMPQCGGEHVFSLRALGKNGSFVCTWAIILGYVGVVAFEACAFPTVIQYICPGFLKGYMYTIAGFDIYASWVAVGVIASIIITIINYFGAKSAAKLQTILTISIAAIGVALVAASGFSGNIENTKPLFTDGVGGILTVAVMTPFMFVGFDVIPQAAEEINVPFKKIGKIMILSIVMAVIWYIMIIIAVSMVMTKSQLDTSTLVTADAMKNAFFGSEMAAKVVIIGGMAGIVTSWNSFFMGGSRAIYSLAESKMLPGFLAKLHPKYKTPTNAILLIGVISVVAPFFGRAMMIWLTNAGSFGVVVAYVLVSMSFLVLRFREPDMIRPYKVKCGKIIGGIAILLSGFMMLLYFPGMPSGLVKEELIMVGAWTVLGIIFYSIAKLKYSDFGVHEIINIEGHEEEESRGVNVSPQI</sequence>
<dbReference type="InterPro" id="IPR050367">
    <property type="entry name" value="APC_superfamily"/>
</dbReference>
<feature type="transmembrane region" description="Helical" evidence="6">
    <location>
        <begin position="198"/>
        <end position="216"/>
    </location>
</feature>
<proteinExistence type="predicted"/>